<dbReference type="OrthoDB" id="9793489at2"/>
<evidence type="ECO:0000313" key="2">
    <source>
        <dbReference type="EMBL" id="AOS43201.1"/>
    </source>
</evidence>
<dbReference type="KEGG" id="obg:Verru16b_00244"/>
<keyword evidence="1" id="KW-0732">Signal</keyword>
<protein>
    <recommendedName>
        <fullName evidence="4">Lipocalin-like domain-containing protein</fullName>
    </recommendedName>
</protein>
<dbReference type="AlphaFoldDB" id="A0A1I7PHV5"/>
<evidence type="ECO:0000313" key="3">
    <source>
        <dbReference type="Proteomes" id="UP000095228"/>
    </source>
</evidence>
<dbReference type="RefSeq" id="WP_083270004.1">
    <property type="nucleotide sequence ID" value="NZ_CP016094.1"/>
</dbReference>
<dbReference type="Proteomes" id="UP000095228">
    <property type="component" value="Chromosome"/>
</dbReference>
<organism evidence="2 3">
    <name type="scientific">Lacunisphaera limnophila</name>
    <dbReference type="NCBI Taxonomy" id="1838286"/>
    <lineage>
        <taxon>Bacteria</taxon>
        <taxon>Pseudomonadati</taxon>
        <taxon>Verrucomicrobiota</taxon>
        <taxon>Opitutia</taxon>
        <taxon>Opitutales</taxon>
        <taxon>Opitutaceae</taxon>
        <taxon>Lacunisphaera</taxon>
    </lineage>
</organism>
<feature type="signal peptide" evidence="1">
    <location>
        <begin position="1"/>
        <end position="19"/>
    </location>
</feature>
<keyword evidence="3" id="KW-1185">Reference proteome</keyword>
<evidence type="ECO:0000256" key="1">
    <source>
        <dbReference type="SAM" id="SignalP"/>
    </source>
</evidence>
<feature type="chain" id="PRO_5009304136" description="Lipocalin-like domain-containing protein" evidence="1">
    <location>
        <begin position="20"/>
        <end position="128"/>
    </location>
</feature>
<evidence type="ECO:0008006" key="4">
    <source>
        <dbReference type="Google" id="ProtNLM"/>
    </source>
</evidence>
<sequence>MPFKLLAFLSYTFGLIAHAATPAAPAPAAAVLLGTWQVDLRPTPDAPPYFQELVITAVDGQTFTGTFYGAPLSEGRLNTAWGTVRIAFATADGSGPYHHSAVLKGDTLEGLTNSTGRDFLAYWSAKKP</sequence>
<gene>
    <name evidence="2" type="ORF">Verru16b_00244</name>
</gene>
<dbReference type="EMBL" id="CP016094">
    <property type="protein sequence ID" value="AOS43201.1"/>
    <property type="molecule type" value="Genomic_DNA"/>
</dbReference>
<accession>A0A1I7PHV5</accession>
<reference evidence="2 3" key="1">
    <citation type="submission" date="2016-06" db="EMBL/GenBank/DDBJ databases">
        <title>Three novel species with peptidoglycan cell walls form the new genus Lacunisphaera gen. nov. in the family Opitutaceae of the verrucomicrobial subdivision 4.</title>
        <authorList>
            <person name="Rast P."/>
            <person name="Gloeckner I."/>
            <person name="Jogler M."/>
            <person name="Boedeker C."/>
            <person name="Jeske O."/>
            <person name="Wiegand S."/>
            <person name="Reinhardt R."/>
            <person name="Schumann P."/>
            <person name="Rohde M."/>
            <person name="Spring S."/>
            <person name="Gloeckner F.O."/>
            <person name="Jogler C."/>
        </authorList>
    </citation>
    <scope>NUCLEOTIDE SEQUENCE [LARGE SCALE GENOMIC DNA]</scope>
    <source>
        <strain evidence="2 3">IG16b</strain>
    </source>
</reference>
<name>A0A1I7PHV5_9BACT</name>
<proteinExistence type="predicted"/>